<organism evidence="2 5">
    <name type="scientific">Variovorax beijingensis</name>
    <dbReference type="NCBI Taxonomy" id="2496117"/>
    <lineage>
        <taxon>Bacteria</taxon>
        <taxon>Pseudomonadati</taxon>
        <taxon>Pseudomonadota</taxon>
        <taxon>Betaproteobacteria</taxon>
        <taxon>Burkholderiales</taxon>
        <taxon>Comamonadaceae</taxon>
        <taxon>Variovorax</taxon>
    </lineage>
</organism>
<dbReference type="AlphaFoldDB" id="A0A3P3EJB7"/>
<accession>A0A3P3EJB7</accession>
<keyword evidence="1" id="KW-1133">Transmembrane helix</keyword>
<feature type="transmembrane region" description="Helical" evidence="1">
    <location>
        <begin position="5"/>
        <end position="23"/>
    </location>
</feature>
<proteinExistence type="predicted"/>
<evidence type="ECO:0000256" key="1">
    <source>
        <dbReference type="SAM" id="Phobius"/>
    </source>
</evidence>
<evidence type="ECO:0000313" key="3">
    <source>
        <dbReference type="EMBL" id="RSZ37690.1"/>
    </source>
</evidence>
<dbReference type="EMBL" id="RQXU01000013">
    <property type="protein sequence ID" value="RRH86427.1"/>
    <property type="molecule type" value="Genomic_DNA"/>
</dbReference>
<keyword evidence="1" id="KW-0812">Transmembrane</keyword>
<keyword evidence="1" id="KW-0472">Membrane</keyword>
<dbReference type="EMBL" id="RXFQ01000006">
    <property type="protein sequence ID" value="RSZ37690.1"/>
    <property type="molecule type" value="Genomic_DNA"/>
</dbReference>
<sequence>MRDKIIGAIGIVWGGGMLLRWLMSGPPAGIGGYQGGQTAVALLGAVMLVAGLYRFFKRPD</sequence>
<evidence type="ECO:0000313" key="4">
    <source>
        <dbReference type="Proteomes" id="UP000271137"/>
    </source>
</evidence>
<gene>
    <name evidence="2" type="ORF">EH244_21145</name>
    <name evidence="3" type="ORF">EJO66_11700</name>
</gene>
<comment type="caution">
    <text evidence="2">The sequence shown here is derived from an EMBL/GenBank/DDBJ whole genome shotgun (WGS) entry which is preliminary data.</text>
</comment>
<name>A0A3P3EJB7_9BURK</name>
<evidence type="ECO:0000313" key="2">
    <source>
        <dbReference type="EMBL" id="RRH86427.1"/>
    </source>
</evidence>
<protein>
    <submittedName>
        <fullName evidence="2">Uncharacterized protein</fullName>
    </submittedName>
</protein>
<feature type="transmembrane region" description="Helical" evidence="1">
    <location>
        <begin position="35"/>
        <end position="56"/>
    </location>
</feature>
<evidence type="ECO:0000313" key="5">
    <source>
        <dbReference type="Proteomes" id="UP000271590"/>
    </source>
</evidence>
<reference evidence="3 4" key="2">
    <citation type="submission" date="2018-12" db="EMBL/GenBank/DDBJ databases">
        <title>The genome sequences of strain 502.</title>
        <authorList>
            <person name="Gao J."/>
            <person name="Sun J."/>
        </authorList>
    </citation>
    <scope>NUCLEOTIDE SEQUENCE [LARGE SCALE GENOMIC DNA]</scope>
    <source>
        <strain evidence="3 4">502</strain>
    </source>
</reference>
<reference evidence="2 5" key="1">
    <citation type="submission" date="2018-11" db="EMBL/GenBank/DDBJ databases">
        <title>The genome of Variovorax sp T529.</title>
        <authorList>
            <person name="Gao J."/>
        </authorList>
    </citation>
    <scope>NUCLEOTIDE SEQUENCE [LARGE SCALE GENOMIC DNA]</scope>
    <source>
        <strain evidence="2 5">T529</strain>
    </source>
</reference>
<dbReference type="Proteomes" id="UP000271590">
    <property type="component" value="Unassembled WGS sequence"/>
</dbReference>
<dbReference type="Proteomes" id="UP000271137">
    <property type="component" value="Unassembled WGS sequence"/>
</dbReference>
<keyword evidence="4" id="KW-1185">Reference proteome</keyword>